<name>A0ABW4CQN0_9LACO</name>
<feature type="region of interest" description="Disordered" evidence="2">
    <location>
        <begin position="272"/>
        <end position="306"/>
    </location>
</feature>
<evidence type="ECO:0000313" key="5">
    <source>
        <dbReference type="EMBL" id="MFD1431966.1"/>
    </source>
</evidence>
<accession>A0ABW4CQN0</accession>
<sequence>MKRPTTFMAQDGYLVTQATYLSDLDQDVAICLYQPLVGPAALSLYLTLWREAKQPQQFSKRPPQTRLLDLIDVDLDGLFEARVKLEAVGLLKTYSTVDQLGRYFAYELYAPVAPNRFFADDLLGMLLYDKVGETRYLQLQGQYELHPVRRDTWQDVSAQFLDVFHLTHVLQRPAQSDGPKTQPAVSLGNGDGYDWALLAAMLTRTGVDQGSVDAQRAGLYQVAKFYGLDVPSLARLLQHAADPLTGKFKLKAVQNFAEQEFSTGQANFRPAENAATAQGQAQPQTGDATQTQQPGTTAQSQMQGATATYTPAETTLLKQARDLPVREFMEQRKKQKGPSMFVSRDEEWAVRDLSRRHVFDDATLNILIDSIYQTNDTINEKYLNKVANEWAKAGVGSPEAALAYLKTAAANPTTSSQPRSRRNSGRPSRQEAVPDWLKDDYQAQGDALTPAQQAELDARLARIKQTDKKGGNQQ</sequence>
<feature type="domain" description="Replicative helicase loading/DNA remodeling protein DnaB N-terminal winged helix" evidence="4">
    <location>
        <begin position="15"/>
        <end position="258"/>
    </location>
</feature>
<reference evidence="6" key="1">
    <citation type="journal article" date="2019" name="Int. J. Syst. Evol. Microbiol.">
        <title>The Global Catalogue of Microorganisms (GCM) 10K type strain sequencing project: providing services to taxonomists for standard genome sequencing and annotation.</title>
        <authorList>
            <consortium name="The Broad Institute Genomics Platform"/>
            <consortium name="The Broad Institute Genome Sequencing Center for Infectious Disease"/>
            <person name="Wu L."/>
            <person name="Ma J."/>
        </authorList>
    </citation>
    <scope>NUCLEOTIDE SEQUENCE [LARGE SCALE GENOMIC DNA]</scope>
    <source>
        <strain evidence="6">CCM 8947</strain>
    </source>
</reference>
<feature type="compositionally biased region" description="Low complexity" evidence="2">
    <location>
        <begin position="274"/>
        <end position="299"/>
    </location>
</feature>
<gene>
    <name evidence="5" type="ORF">ACFQ47_04635</name>
</gene>
<dbReference type="InterPro" id="IPR006343">
    <property type="entry name" value="DnaB/C_C"/>
</dbReference>
<feature type="domain" description="DnaB/C C-terminal" evidence="3">
    <location>
        <begin position="342"/>
        <end position="404"/>
    </location>
</feature>
<evidence type="ECO:0000259" key="3">
    <source>
        <dbReference type="Pfam" id="PF07261"/>
    </source>
</evidence>
<evidence type="ECO:0000313" key="6">
    <source>
        <dbReference type="Proteomes" id="UP001597192"/>
    </source>
</evidence>
<dbReference type="EMBL" id="JBHTOG010000020">
    <property type="protein sequence ID" value="MFD1431966.1"/>
    <property type="molecule type" value="Genomic_DNA"/>
</dbReference>
<comment type="caution">
    <text evidence="5">The sequence shown here is derived from an EMBL/GenBank/DDBJ whole genome shotgun (WGS) entry which is preliminary data.</text>
</comment>
<evidence type="ECO:0000256" key="1">
    <source>
        <dbReference type="ARBA" id="ARBA00093462"/>
    </source>
</evidence>
<evidence type="ECO:0000256" key="2">
    <source>
        <dbReference type="SAM" id="MobiDB-lite"/>
    </source>
</evidence>
<dbReference type="Proteomes" id="UP001597192">
    <property type="component" value="Unassembled WGS sequence"/>
</dbReference>
<dbReference type="Pfam" id="PF07261">
    <property type="entry name" value="DnaB_2"/>
    <property type="match status" value="1"/>
</dbReference>
<protein>
    <submittedName>
        <fullName evidence="5">DnaD domain protein</fullName>
    </submittedName>
</protein>
<feature type="region of interest" description="Disordered" evidence="2">
    <location>
        <begin position="409"/>
        <end position="447"/>
    </location>
</feature>
<dbReference type="InterPro" id="IPR058660">
    <property type="entry name" value="WHD_DnaB"/>
</dbReference>
<evidence type="ECO:0000259" key="4">
    <source>
        <dbReference type="Pfam" id="PF25888"/>
    </source>
</evidence>
<dbReference type="Pfam" id="PF25888">
    <property type="entry name" value="WHD_DnaB"/>
    <property type="match status" value="1"/>
</dbReference>
<organism evidence="5 6">
    <name type="scientific">Lacticaseibacillus yichunensis</name>
    <dbReference type="NCBI Taxonomy" id="2486015"/>
    <lineage>
        <taxon>Bacteria</taxon>
        <taxon>Bacillati</taxon>
        <taxon>Bacillota</taxon>
        <taxon>Bacilli</taxon>
        <taxon>Lactobacillales</taxon>
        <taxon>Lactobacillaceae</taxon>
        <taxon>Lacticaseibacillus</taxon>
    </lineage>
</organism>
<feature type="compositionally biased region" description="Low complexity" evidence="2">
    <location>
        <begin position="409"/>
        <end position="418"/>
    </location>
</feature>
<proteinExistence type="inferred from homology"/>
<keyword evidence="6" id="KW-1185">Reference proteome</keyword>
<comment type="similarity">
    <text evidence="1">Belongs to the DnaB/DnaD family.</text>
</comment>
<dbReference type="RefSeq" id="WP_125696043.1">
    <property type="nucleotide sequence ID" value="NZ_JBHTOG010000020.1"/>
</dbReference>